<evidence type="ECO:0000256" key="4">
    <source>
        <dbReference type="ARBA" id="ARBA00022553"/>
    </source>
</evidence>
<feature type="domain" description="WWE" evidence="13">
    <location>
        <begin position="295"/>
        <end position="382"/>
    </location>
</feature>
<evidence type="ECO:0000313" key="15">
    <source>
        <dbReference type="Proteomes" id="UP001619887"/>
    </source>
</evidence>
<evidence type="ECO:0000256" key="8">
    <source>
        <dbReference type="ARBA" id="ARBA00022833"/>
    </source>
</evidence>
<feature type="zinc finger region" description="C3H1-type" evidence="11">
    <location>
        <begin position="60"/>
        <end position="85"/>
    </location>
</feature>
<dbReference type="InterPro" id="IPR000571">
    <property type="entry name" value="Znf_CCCH"/>
</dbReference>
<feature type="zinc finger region" description="C3H1-type" evidence="11">
    <location>
        <begin position="209"/>
        <end position="236"/>
    </location>
</feature>
<evidence type="ECO:0000256" key="11">
    <source>
        <dbReference type="PROSITE-ProRule" id="PRU00723"/>
    </source>
</evidence>
<evidence type="ECO:0000259" key="12">
    <source>
        <dbReference type="PROSITE" id="PS50103"/>
    </source>
</evidence>
<dbReference type="PROSITE" id="PS50103">
    <property type="entry name" value="ZF_C3H1"/>
    <property type="match status" value="3"/>
</dbReference>
<dbReference type="Gene3D" id="3.30.1370.210">
    <property type="match status" value="2"/>
</dbReference>
<comment type="subcellular location">
    <subcellularLocation>
        <location evidence="2">Cytoplasm</location>
    </subcellularLocation>
    <subcellularLocation>
        <location evidence="1">Nucleus</location>
    </subcellularLocation>
</comment>
<dbReference type="InterPro" id="IPR037197">
    <property type="entry name" value="WWE_dom_sf"/>
</dbReference>
<evidence type="ECO:0000256" key="5">
    <source>
        <dbReference type="ARBA" id="ARBA00022723"/>
    </source>
</evidence>
<dbReference type="GO" id="GO:0008270">
    <property type="term" value="F:zinc ion binding"/>
    <property type="evidence" value="ECO:0007669"/>
    <property type="project" value="UniProtKB-KW"/>
</dbReference>
<evidence type="ECO:0000256" key="6">
    <source>
        <dbReference type="ARBA" id="ARBA00022737"/>
    </source>
</evidence>
<dbReference type="SUPFAM" id="SSF117839">
    <property type="entry name" value="WWE domain"/>
    <property type="match status" value="1"/>
</dbReference>
<dbReference type="PANTHER" id="PTHR45740">
    <property type="entry name" value="POLY [ADP-RIBOSE] POLYMERASE"/>
    <property type="match status" value="1"/>
</dbReference>
<reference evidence="14 15" key="2">
    <citation type="journal article" date="2024" name="G3 (Bethesda)">
        <title>The genome of the cryopelagic Antarctic bald notothen, Trematomus borchgrevinki.</title>
        <authorList>
            <person name="Rayamajhi N."/>
            <person name="Rivera-Colon A.G."/>
            <person name="Minhas B.F."/>
            <person name="Cheng C.C."/>
            <person name="Catchen J.M."/>
        </authorList>
    </citation>
    <scope>NUCLEOTIDE SEQUENCE [LARGE SCALE GENOMIC DNA]</scope>
    <source>
        <strain evidence="14">AGRC-2024</strain>
    </source>
</reference>
<protein>
    <submittedName>
        <fullName evidence="14">Uncharacterized protein</fullName>
    </submittedName>
</protein>
<dbReference type="PROSITE" id="PS50918">
    <property type="entry name" value="WWE"/>
    <property type="match status" value="1"/>
</dbReference>
<dbReference type="Proteomes" id="UP001619887">
    <property type="component" value="Unassembled WGS sequence"/>
</dbReference>
<keyword evidence="5 11" id="KW-0479">Metal-binding</keyword>
<evidence type="ECO:0000256" key="10">
    <source>
        <dbReference type="ARBA" id="ARBA00024347"/>
    </source>
</evidence>
<keyword evidence="8 11" id="KW-0862">Zinc</keyword>
<evidence type="ECO:0000313" key="14">
    <source>
        <dbReference type="EMBL" id="KAL3048713.1"/>
    </source>
</evidence>
<evidence type="ECO:0000256" key="2">
    <source>
        <dbReference type="ARBA" id="ARBA00004496"/>
    </source>
</evidence>
<reference evidence="14 15" key="1">
    <citation type="journal article" date="2022" name="G3 (Bethesda)">
        <title>Evaluating Illumina-, Nanopore-, and PacBio-based genome assembly strategies with the bald notothen, Trematomus borchgrevinki.</title>
        <authorList>
            <person name="Rayamajhi N."/>
            <person name="Cheng C.C."/>
            <person name="Catchen J.M."/>
        </authorList>
    </citation>
    <scope>NUCLEOTIDE SEQUENCE [LARGE SCALE GENOMIC DNA]</scope>
    <source>
        <strain evidence="14">AGRC-2024</strain>
    </source>
</reference>
<dbReference type="GO" id="GO:0005634">
    <property type="term" value="C:nucleus"/>
    <property type="evidence" value="ECO:0007669"/>
    <property type="project" value="UniProtKB-SubCell"/>
</dbReference>
<dbReference type="AlphaFoldDB" id="A0ABD2G4E5"/>
<proteinExistence type="inferred from homology"/>
<keyword evidence="3" id="KW-0963">Cytoplasm</keyword>
<evidence type="ECO:0000256" key="9">
    <source>
        <dbReference type="ARBA" id="ARBA00023242"/>
    </source>
</evidence>
<keyword evidence="9" id="KW-0539">Nucleus</keyword>
<organism evidence="14 15">
    <name type="scientific">Pagothenia borchgrevinki</name>
    <name type="common">Bald rockcod</name>
    <name type="synonym">Trematomus borchgrevinki</name>
    <dbReference type="NCBI Taxonomy" id="8213"/>
    <lineage>
        <taxon>Eukaryota</taxon>
        <taxon>Metazoa</taxon>
        <taxon>Chordata</taxon>
        <taxon>Craniata</taxon>
        <taxon>Vertebrata</taxon>
        <taxon>Euteleostomi</taxon>
        <taxon>Actinopterygii</taxon>
        <taxon>Neopterygii</taxon>
        <taxon>Teleostei</taxon>
        <taxon>Neoteleostei</taxon>
        <taxon>Acanthomorphata</taxon>
        <taxon>Eupercaria</taxon>
        <taxon>Perciformes</taxon>
        <taxon>Notothenioidei</taxon>
        <taxon>Nototheniidae</taxon>
        <taxon>Pagothenia</taxon>
    </lineage>
</organism>
<dbReference type="InterPro" id="IPR057602">
    <property type="entry name" value="Zfn-CCCH_PARP12"/>
</dbReference>
<accession>A0ABD2G4E5</accession>
<keyword evidence="4" id="KW-0597">Phosphoprotein</keyword>
<dbReference type="Pfam" id="PF02825">
    <property type="entry name" value="WWE"/>
    <property type="match status" value="1"/>
</dbReference>
<dbReference type="GO" id="GO:0005737">
    <property type="term" value="C:cytoplasm"/>
    <property type="evidence" value="ECO:0007669"/>
    <property type="project" value="UniProtKB-SubCell"/>
</dbReference>
<dbReference type="Pfam" id="PF25261">
    <property type="entry name" value="zf-CCCH_PARP12"/>
    <property type="match status" value="1"/>
</dbReference>
<dbReference type="EMBL" id="JBIYXZ010002083">
    <property type="protein sequence ID" value="KAL3048713.1"/>
    <property type="molecule type" value="Genomic_DNA"/>
</dbReference>
<comment type="similarity">
    <text evidence="10">Belongs to the ARTD/PARP family.</text>
</comment>
<keyword evidence="15" id="KW-1185">Reference proteome</keyword>
<feature type="domain" description="C3H1-type" evidence="12">
    <location>
        <begin position="60"/>
        <end position="85"/>
    </location>
</feature>
<feature type="domain" description="C3H1-type" evidence="12">
    <location>
        <begin position="141"/>
        <end position="163"/>
    </location>
</feature>
<gene>
    <name evidence="14" type="ORF">OYC64_007301</name>
</gene>
<name>A0ABD2G4E5_PAGBO</name>
<evidence type="ECO:0000256" key="3">
    <source>
        <dbReference type="ARBA" id="ARBA00022490"/>
    </source>
</evidence>
<keyword evidence="7 11" id="KW-0863">Zinc-finger</keyword>
<comment type="caution">
    <text evidence="14">The sequence shown here is derived from an EMBL/GenBank/DDBJ whole genome shotgun (WGS) entry which is preliminary data.</text>
</comment>
<dbReference type="InterPro" id="IPR051712">
    <property type="entry name" value="ARTD-AVP"/>
</dbReference>
<feature type="domain" description="C3H1-type" evidence="12">
    <location>
        <begin position="209"/>
        <end position="236"/>
    </location>
</feature>
<sequence length="419" mass="47600">MVQRVPRFLLDRGPGPAGSLRAEDCAVLARTSLRLCALYPREGGCSGAGAGPGPCPNLHLCKYFLFGTCRFGKGRKPCRLSHDLGTGHNAATLRDCSLQELQAEQLMVLLLQNDPALLPEVCVHYNKGGCSFQESCTKLHLCQHFLRGGCRYGAECTWRHSIDPAGRRLLEERGLSEESIQQLIQTYRNTHLLTAAEKLPDVCFGGETRERTEICLHFIRNRCRFQNGCRRVHFLLPYRWQVSDGHTWTDLQDMEDVERDYCDPANAQSLSCPPVDFLLMIRGSQSVRRLSTVSSVTKPPHYTLTTDWLWFYKGERGGWVEYGQPDEKQRTTSETSRTLEEKFLSDSSAAVQVVKGNREYVLSFRDMYQRNLKQNTKRRVRRRPRLATHAPLQEVTGGPDLDQFLVPSHYRPASIDLPV</sequence>
<feature type="zinc finger region" description="C3H1-type" evidence="11">
    <location>
        <begin position="141"/>
        <end position="163"/>
    </location>
</feature>
<evidence type="ECO:0000259" key="13">
    <source>
        <dbReference type="PROSITE" id="PS50918"/>
    </source>
</evidence>
<evidence type="ECO:0000256" key="1">
    <source>
        <dbReference type="ARBA" id="ARBA00004123"/>
    </source>
</evidence>
<dbReference type="SMART" id="SM00356">
    <property type="entry name" value="ZnF_C3H1"/>
    <property type="match status" value="3"/>
</dbReference>
<dbReference type="InterPro" id="IPR004170">
    <property type="entry name" value="WWE_dom"/>
</dbReference>
<evidence type="ECO:0000256" key="7">
    <source>
        <dbReference type="ARBA" id="ARBA00022771"/>
    </source>
</evidence>
<dbReference type="PANTHER" id="PTHR45740:SF13">
    <property type="entry name" value="POLY (ADP-RIBOSE) POLYMERASE FAMILY, MEMBER 12B"/>
    <property type="match status" value="1"/>
</dbReference>
<dbReference type="Gene3D" id="3.30.720.50">
    <property type="match status" value="1"/>
</dbReference>
<keyword evidence="6" id="KW-0677">Repeat</keyword>
<dbReference type="Pfam" id="PF23466">
    <property type="entry name" value="WWE_4"/>
    <property type="match status" value="1"/>
</dbReference>